<dbReference type="Proteomes" id="UP000044602">
    <property type="component" value="Unassembled WGS sequence"/>
</dbReference>
<protein>
    <submittedName>
        <fullName evidence="2">Uncharacterized protein</fullName>
    </submittedName>
</protein>
<feature type="compositionally biased region" description="Basic and acidic residues" evidence="1">
    <location>
        <begin position="27"/>
        <end position="36"/>
    </location>
</feature>
<keyword evidence="3" id="KW-1185">Reference proteome</keyword>
<reference evidence="2 3" key="1">
    <citation type="submission" date="2015-05" db="EMBL/GenBank/DDBJ databases">
        <authorList>
            <person name="Wang D.B."/>
            <person name="Wang M."/>
        </authorList>
    </citation>
    <scope>NUCLEOTIDE SEQUENCE [LARGE SCALE GENOMIC DNA]</scope>
    <source>
        <strain evidence="2">VL1</strain>
    </source>
</reference>
<sequence length="36" mass="4287">RDRVPQGQHSRLLQRQEPPPRSHRAPRRADRQPLPP</sequence>
<dbReference type="EMBL" id="CVQH01021589">
    <property type="protein sequence ID" value="CRK31053.1"/>
    <property type="molecule type" value="Genomic_DNA"/>
</dbReference>
<dbReference type="AlphaFoldDB" id="A0A0G4M9T8"/>
<evidence type="ECO:0000313" key="3">
    <source>
        <dbReference type="Proteomes" id="UP000044602"/>
    </source>
</evidence>
<feature type="non-terminal residue" evidence="2">
    <location>
        <position position="1"/>
    </location>
</feature>
<evidence type="ECO:0000256" key="1">
    <source>
        <dbReference type="SAM" id="MobiDB-lite"/>
    </source>
</evidence>
<organism evidence="2 3">
    <name type="scientific">Verticillium longisporum</name>
    <name type="common">Verticillium dahliae var. longisporum</name>
    <dbReference type="NCBI Taxonomy" id="100787"/>
    <lineage>
        <taxon>Eukaryota</taxon>
        <taxon>Fungi</taxon>
        <taxon>Dikarya</taxon>
        <taxon>Ascomycota</taxon>
        <taxon>Pezizomycotina</taxon>
        <taxon>Sordariomycetes</taxon>
        <taxon>Hypocreomycetidae</taxon>
        <taxon>Glomerellales</taxon>
        <taxon>Plectosphaerellaceae</taxon>
        <taxon>Verticillium</taxon>
    </lineage>
</organism>
<feature type="region of interest" description="Disordered" evidence="1">
    <location>
        <begin position="1"/>
        <end position="36"/>
    </location>
</feature>
<accession>A0A0G4M9T8</accession>
<gene>
    <name evidence="2" type="ORF">BN1708_018612</name>
</gene>
<evidence type="ECO:0000313" key="2">
    <source>
        <dbReference type="EMBL" id="CRK31053.1"/>
    </source>
</evidence>
<name>A0A0G4M9T8_VERLO</name>
<proteinExistence type="predicted"/>